<accession>A0A6A6IVG8</accession>
<dbReference type="AlphaFoldDB" id="A0A6A6IVG8"/>
<dbReference type="EMBL" id="ML987191">
    <property type="protein sequence ID" value="KAF2253610.1"/>
    <property type="molecule type" value="Genomic_DNA"/>
</dbReference>
<organism evidence="1 2">
    <name type="scientific">Trematosphaeria pertusa</name>
    <dbReference type="NCBI Taxonomy" id="390896"/>
    <lineage>
        <taxon>Eukaryota</taxon>
        <taxon>Fungi</taxon>
        <taxon>Dikarya</taxon>
        <taxon>Ascomycota</taxon>
        <taxon>Pezizomycotina</taxon>
        <taxon>Dothideomycetes</taxon>
        <taxon>Pleosporomycetidae</taxon>
        <taxon>Pleosporales</taxon>
        <taxon>Massarineae</taxon>
        <taxon>Trematosphaeriaceae</taxon>
        <taxon>Trematosphaeria</taxon>
    </lineage>
</organism>
<sequence length="200" mass="22020">MSSHSTWPERLFSLPVFFRASHTTSPRPHFDHSFILSASEFSPANRHLNDSRISNRLGVDEAPRTPRLWITVSGRAAMTPGASKGPGPSDQTCWELRWTDVFRTNWASATVSAASILESCFALSLLRPAGDDNSGFRLTGSVSICTILDVEITVTLASDPDYINAPSDLKWALGESFSKRATEVPVGPLFRHTKTMLKEL</sequence>
<gene>
    <name evidence="1" type="ORF">BU26DRAFT_560897</name>
</gene>
<reference evidence="1" key="1">
    <citation type="journal article" date="2020" name="Stud. Mycol.">
        <title>101 Dothideomycetes genomes: a test case for predicting lifestyles and emergence of pathogens.</title>
        <authorList>
            <person name="Haridas S."/>
            <person name="Albert R."/>
            <person name="Binder M."/>
            <person name="Bloem J."/>
            <person name="Labutti K."/>
            <person name="Salamov A."/>
            <person name="Andreopoulos B."/>
            <person name="Baker S."/>
            <person name="Barry K."/>
            <person name="Bills G."/>
            <person name="Bluhm B."/>
            <person name="Cannon C."/>
            <person name="Castanera R."/>
            <person name="Culley D."/>
            <person name="Daum C."/>
            <person name="Ezra D."/>
            <person name="Gonzalez J."/>
            <person name="Henrissat B."/>
            <person name="Kuo A."/>
            <person name="Liang C."/>
            <person name="Lipzen A."/>
            <person name="Lutzoni F."/>
            <person name="Magnuson J."/>
            <person name="Mondo S."/>
            <person name="Nolan M."/>
            <person name="Ohm R."/>
            <person name="Pangilinan J."/>
            <person name="Park H.-J."/>
            <person name="Ramirez L."/>
            <person name="Alfaro M."/>
            <person name="Sun H."/>
            <person name="Tritt A."/>
            <person name="Yoshinaga Y."/>
            <person name="Zwiers L.-H."/>
            <person name="Turgeon B."/>
            <person name="Goodwin S."/>
            <person name="Spatafora J."/>
            <person name="Crous P."/>
            <person name="Grigoriev I."/>
        </authorList>
    </citation>
    <scope>NUCLEOTIDE SEQUENCE</scope>
    <source>
        <strain evidence="1">CBS 122368</strain>
    </source>
</reference>
<protein>
    <submittedName>
        <fullName evidence="1">Uncharacterized protein</fullName>
    </submittedName>
</protein>
<dbReference type="Proteomes" id="UP000800094">
    <property type="component" value="Unassembled WGS sequence"/>
</dbReference>
<dbReference type="GeneID" id="54586181"/>
<dbReference type="RefSeq" id="XP_033688614.1">
    <property type="nucleotide sequence ID" value="XM_033832851.1"/>
</dbReference>
<keyword evidence="2" id="KW-1185">Reference proteome</keyword>
<proteinExistence type="predicted"/>
<evidence type="ECO:0000313" key="2">
    <source>
        <dbReference type="Proteomes" id="UP000800094"/>
    </source>
</evidence>
<evidence type="ECO:0000313" key="1">
    <source>
        <dbReference type="EMBL" id="KAF2253610.1"/>
    </source>
</evidence>
<name>A0A6A6IVG8_9PLEO</name>